<proteinExistence type="inferred from homology"/>
<dbReference type="SUPFAM" id="SSF52507">
    <property type="entry name" value="Homo-oligomeric flavin-containing Cys decarboxylases, HFCD"/>
    <property type="match status" value="1"/>
</dbReference>
<dbReference type="AlphaFoldDB" id="A0A077DBN0"/>
<feature type="binding site" evidence="7">
    <location>
        <position position="39"/>
    </location>
    <ligand>
        <name>FMN</name>
        <dbReference type="ChEBI" id="CHEBI:58210"/>
    </ligand>
</feature>
<dbReference type="RefSeq" id="WP_038498093.1">
    <property type="nucleotide sequence ID" value="NZ_AFWK01000054.1"/>
</dbReference>
<comment type="caution">
    <text evidence="7">Lacks conserved residue(s) required for the propagation of feature annotation.</text>
</comment>
<dbReference type="STRING" id="1072685.IX83_00895"/>
<feature type="binding site" evidence="7">
    <location>
        <begin position="12"/>
        <end position="14"/>
    </location>
    <ligand>
        <name>FMN</name>
        <dbReference type="ChEBI" id="CHEBI:58210"/>
    </ligand>
</feature>
<dbReference type="PANTHER" id="PTHR43374">
    <property type="entry name" value="FLAVIN PRENYLTRANSFERASE"/>
    <property type="match status" value="1"/>
</dbReference>
<evidence type="ECO:0000256" key="1">
    <source>
        <dbReference type="ARBA" id="ARBA00022602"/>
    </source>
</evidence>
<evidence type="ECO:0000259" key="8">
    <source>
        <dbReference type="Pfam" id="PF02441"/>
    </source>
</evidence>
<accession>A0A077DBN0</accession>
<evidence type="ECO:0000256" key="5">
    <source>
        <dbReference type="ARBA" id="ARBA00050612"/>
    </source>
</evidence>
<evidence type="ECO:0000313" key="10">
    <source>
        <dbReference type="Proteomes" id="UP000028945"/>
    </source>
</evidence>
<dbReference type="Gene3D" id="3.40.50.1950">
    <property type="entry name" value="Flavin prenyltransferase-like"/>
    <property type="match status" value="1"/>
</dbReference>
<dbReference type="HOGENOM" id="CLU_074522_0_1_4"/>
<dbReference type="EMBL" id="CP009238">
    <property type="protein sequence ID" value="AIL32074.1"/>
    <property type="molecule type" value="Genomic_DNA"/>
</dbReference>
<dbReference type="GO" id="GO:0106141">
    <property type="term" value="F:flavin prenyltransferase activity"/>
    <property type="evidence" value="ECO:0007669"/>
    <property type="project" value="UniProtKB-EC"/>
</dbReference>
<organism evidence="9 10">
    <name type="scientific">Basilea psittacipulmonis DSM 24701</name>
    <dbReference type="NCBI Taxonomy" id="1072685"/>
    <lineage>
        <taxon>Bacteria</taxon>
        <taxon>Pseudomonadati</taxon>
        <taxon>Pseudomonadota</taxon>
        <taxon>Betaproteobacteria</taxon>
        <taxon>Burkholderiales</taxon>
        <taxon>Alcaligenaceae</taxon>
        <taxon>Basilea</taxon>
    </lineage>
</organism>
<keyword evidence="2 7" id="KW-0285">Flavoprotein</keyword>
<feature type="binding site" evidence="7">
    <location>
        <position position="155"/>
    </location>
    <ligand>
        <name>dimethylallyl phosphate</name>
        <dbReference type="ChEBI" id="CHEBI:88052"/>
    </ligand>
</feature>
<dbReference type="HAMAP" id="MF_01984">
    <property type="entry name" value="ubiX_pad"/>
    <property type="match status" value="1"/>
</dbReference>
<dbReference type="InterPro" id="IPR004507">
    <property type="entry name" value="UbiX-like"/>
</dbReference>
<dbReference type="EC" id="2.5.1.129" evidence="7"/>
<dbReference type="OrthoDB" id="9781577at2"/>
<keyword evidence="1 7" id="KW-0637">Prenyltransferase</keyword>
<keyword evidence="3 7" id="KW-0288">FMN</keyword>
<name>A0A077DBN0_9BURK</name>
<gene>
    <name evidence="7" type="primary">ubiX</name>
    <name evidence="9" type="ORF">IX83_00895</name>
</gene>
<dbReference type="Pfam" id="PF02441">
    <property type="entry name" value="Flavoprotein"/>
    <property type="match status" value="1"/>
</dbReference>
<comment type="similarity">
    <text evidence="6 7">Belongs to the UbiX/PAD1 family.</text>
</comment>
<feature type="binding site" evidence="7">
    <location>
        <position position="171"/>
    </location>
    <ligand>
        <name>dimethylallyl phosphate</name>
        <dbReference type="ChEBI" id="CHEBI:88052"/>
    </ligand>
</feature>
<keyword evidence="4 7" id="KW-0808">Transferase</keyword>
<sequence length="190" mass="20862">MPKKRVVVAVTGATGIVYAVTLLKKLRTLPEVETHLVVSPTALLTLKHEMNQSRAYLNDLADVIHHYQDVGASISSGSFKTAGMLIVPCSMKTLASVAHGFSDNLIARAADVHLKEKRPLVLAVRETPFNLAHLRNMTAVAEMGGIIYPPLPAFYHHPETIEDMVEHNVERMLGYLGLDVDTQEWQGLSA</sequence>
<evidence type="ECO:0000256" key="3">
    <source>
        <dbReference type="ARBA" id="ARBA00022643"/>
    </source>
</evidence>
<dbReference type="KEGG" id="bpsi:IX83_00895"/>
<keyword evidence="10" id="KW-1185">Reference proteome</keyword>
<feature type="binding site" evidence="7">
    <location>
        <begin position="90"/>
        <end position="93"/>
    </location>
    <ligand>
        <name>FMN</name>
        <dbReference type="ChEBI" id="CHEBI:58210"/>
    </ligand>
</feature>
<dbReference type="PANTHER" id="PTHR43374:SF1">
    <property type="entry name" value="FLAVIN PRENYLTRANSFERASE PAD1, MITOCHONDRIAL"/>
    <property type="match status" value="1"/>
</dbReference>
<keyword evidence="9" id="KW-0456">Lyase</keyword>
<feature type="binding site" evidence="7">
    <location>
        <position position="125"/>
    </location>
    <ligand>
        <name>FMN</name>
        <dbReference type="ChEBI" id="CHEBI:58210"/>
    </ligand>
</feature>
<comment type="function">
    <text evidence="7">Flavin prenyltransferase that catalyzes the synthesis of the prenylated FMN cofactor (prenyl-FMN) for 4-hydroxy-3-polyprenylbenzoic acid decarboxylase UbiD. The prenyltransferase is metal-independent and links a dimethylallyl moiety from dimethylallyl monophosphate (DMAP) to the flavin N5 and C6 atoms of FMN.</text>
</comment>
<evidence type="ECO:0000256" key="2">
    <source>
        <dbReference type="ARBA" id="ARBA00022630"/>
    </source>
</evidence>
<dbReference type="FunFam" id="3.40.50.1950:FF:000001">
    <property type="entry name" value="Flavin prenyltransferase UbiX"/>
    <property type="match status" value="1"/>
</dbReference>
<evidence type="ECO:0000256" key="4">
    <source>
        <dbReference type="ARBA" id="ARBA00022679"/>
    </source>
</evidence>
<dbReference type="InterPro" id="IPR036551">
    <property type="entry name" value="Flavin_trans-like"/>
</dbReference>
<dbReference type="NCBIfam" id="NF004685">
    <property type="entry name" value="PRK06029.1"/>
    <property type="match status" value="1"/>
</dbReference>
<dbReference type="InterPro" id="IPR003382">
    <property type="entry name" value="Flavoprotein"/>
</dbReference>
<evidence type="ECO:0000313" key="9">
    <source>
        <dbReference type="EMBL" id="AIL32074.1"/>
    </source>
</evidence>
<feature type="domain" description="Flavoprotein" evidence="8">
    <location>
        <begin position="4"/>
        <end position="167"/>
    </location>
</feature>
<comment type="catalytic activity">
    <reaction evidence="5 7">
        <text>dimethylallyl phosphate + FMNH2 = prenylated FMNH2 + phosphate</text>
        <dbReference type="Rhea" id="RHEA:37743"/>
        <dbReference type="ChEBI" id="CHEBI:43474"/>
        <dbReference type="ChEBI" id="CHEBI:57618"/>
        <dbReference type="ChEBI" id="CHEBI:87467"/>
        <dbReference type="ChEBI" id="CHEBI:88052"/>
        <dbReference type="EC" id="2.5.1.129"/>
    </reaction>
</comment>
<evidence type="ECO:0000256" key="7">
    <source>
        <dbReference type="HAMAP-Rule" id="MF_01984"/>
    </source>
</evidence>
<dbReference type="Proteomes" id="UP000028945">
    <property type="component" value="Chromosome"/>
</dbReference>
<dbReference type="eggNOG" id="COG0163">
    <property type="taxonomic scope" value="Bacteria"/>
</dbReference>
<dbReference type="NCBIfam" id="TIGR00421">
    <property type="entry name" value="ubiX_pad"/>
    <property type="match status" value="1"/>
</dbReference>
<protein>
    <recommendedName>
        <fullName evidence="7">Flavin prenyltransferase UbiX</fullName>
        <ecNumber evidence="7">2.5.1.129</ecNumber>
    </recommendedName>
</protein>
<evidence type="ECO:0000256" key="6">
    <source>
        <dbReference type="ARBA" id="ARBA00060793"/>
    </source>
</evidence>
<dbReference type="GO" id="GO:0016831">
    <property type="term" value="F:carboxy-lyase activity"/>
    <property type="evidence" value="ECO:0007669"/>
    <property type="project" value="TreeGrafter"/>
</dbReference>
<reference evidence="9 10" key="1">
    <citation type="journal article" date="2014" name="BMC Genomics">
        <title>A genomic perspective on a new bacterial genus and species from the Alcaligenaceae family, Basilea psittacipulmonis.</title>
        <authorList>
            <person name="Whiteson K.L."/>
            <person name="Hernandez D."/>
            <person name="Lazarevic V."/>
            <person name="Gaia N."/>
            <person name="Farinelli L."/>
            <person name="Francois P."/>
            <person name="Pilo P."/>
            <person name="Frey J."/>
            <person name="Schrenzel J."/>
        </authorList>
    </citation>
    <scope>NUCLEOTIDE SEQUENCE [LARGE SCALE GENOMIC DNA]</scope>
    <source>
        <strain evidence="9 10">DSM 24701</strain>
    </source>
</reference>